<keyword evidence="3 6" id="KW-0812">Transmembrane</keyword>
<dbReference type="InterPro" id="IPR030184">
    <property type="entry name" value="WAT1-related"/>
</dbReference>
<feature type="domain" description="EamA" evidence="7">
    <location>
        <begin position="63"/>
        <end position="200"/>
    </location>
</feature>
<dbReference type="GO" id="GO:0005886">
    <property type="term" value="C:plasma membrane"/>
    <property type="evidence" value="ECO:0000318"/>
    <property type="project" value="GO_Central"/>
</dbReference>
<keyword evidence="4 6" id="KW-1133">Transmembrane helix</keyword>
<keyword evidence="5 6" id="KW-0472">Membrane</keyword>
<name>A0A067FSW6_CITSI</name>
<evidence type="ECO:0000256" key="4">
    <source>
        <dbReference type="ARBA" id="ARBA00022989"/>
    </source>
</evidence>
<feature type="transmembrane region" description="Helical" evidence="6">
    <location>
        <begin position="60"/>
        <end position="80"/>
    </location>
</feature>
<dbReference type="GO" id="GO:0022857">
    <property type="term" value="F:transmembrane transporter activity"/>
    <property type="evidence" value="ECO:0007669"/>
    <property type="project" value="InterPro"/>
</dbReference>
<accession>A0A067FSW6</accession>
<keyword evidence="9" id="KW-1185">Reference proteome</keyword>
<gene>
    <name evidence="8" type="ORF">CISIN_1g026867mg</name>
</gene>
<reference evidence="8 9" key="1">
    <citation type="submission" date="2014-04" db="EMBL/GenBank/DDBJ databases">
        <authorList>
            <consortium name="International Citrus Genome Consortium"/>
            <person name="Gmitter F."/>
            <person name="Chen C."/>
            <person name="Farmerie W."/>
            <person name="Harkins T."/>
            <person name="Desany B."/>
            <person name="Mohiuddin M."/>
            <person name="Kodira C."/>
            <person name="Borodovsky M."/>
            <person name="Lomsadze A."/>
            <person name="Burns P."/>
            <person name="Jenkins J."/>
            <person name="Prochnik S."/>
            <person name="Shu S."/>
            <person name="Chapman J."/>
            <person name="Pitluck S."/>
            <person name="Schmutz J."/>
            <person name="Rokhsar D."/>
        </authorList>
    </citation>
    <scope>NUCLEOTIDE SEQUENCE</scope>
</reference>
<evidence type="ECO:0000313" key="8">
    <source>
        <dbReference type="EMBL" id="KDO66266.1"/>
    </source>
</evidence>
<evidence type="ECO:0000256" key="6">
    <source>
        <dbReference type="RuleBase" id="RU363077"/>
    </source>
</evidence>
<evidence type="ECO:0000259" key="7">
    <source>
        <dbReference type="Pfam" id="PF00892"/>
    </source>
</evidence>
<feature type="transmembrane region" description="Helical" evidence="6">
    <location>
        <begin position="157"/>
        <end position="177"/>
    </location>
</feature>
<feature type="transmembrane region" description="Helical" evidence="6">
    <location>
        <begin position="183"/>
        <end position="202"/>
    </location>
</feature>
<comment type="similarity">
    <text evidence="2 6">Belongs to the drug/metabolite transporter (DMT) superfamily. Plant drug/metabolite exporter (P-DME) (TC 2.A.7.4) family.</text>
</comment>
<evidence type="ECO:0000256" key="2">
    <source>
        <dbReference type="ARBA" id="ARBA00007635"/>
    </source>
</evidence>
<evidence type="ECO:0000256" key="1">
    <source>
        <dbReference type="ARBA" id="ARBA00004141"/>
    </source>
</evidence>
<dbReference type="Pfam" id="PF00892">
    <property type="entry name" value="EamA"/>
    <property type="match status" value="1"/>
</dbReference>
<dbReference type="AlphaFoldDB" id="A0A067FSW6"/>
<dbReference type="STRING" id="2711.A0A067FSW6"/>
<protein>
    <recommendedName>
        <fullName evidence="6">WAT1-related protein</fullName>
    </recommendedName>
</protein>
<dbReference type="InterPro" id="IPR000620">
    <property type="entry name" value="EamA_dom"/>
</dbReference>
<feature type="transmembrane region" description="Helical" evidence="6">
    <location>
        <begin position="92"/>
        <end position="114"/>
    </location>
</feature>
<sequence length="231" mass="24967">MEKLTLRSRITQAKIIGAIVSISGALLVVLYKGPAMFLTSPSTHSKPLLQWPLCISLSNWVTGGFLLIAQCLLNSIWYILQAHIIKIYPAELVVVSLYLLCASIISVPACLMAEQDLSAWRLKTDVALVSVVLSGFFGSSFSTLVHTWGLHLKGPVYIAIFKPLSIAIAAIMGVVFLGDTLHLGSVIGAIIICIGFYAVLWGKANEEGTTYSSDSKTPLLQSLKVEDTETN</sequence>
<comment type="subcellular location">
    <subcellularLocation>
        <location evidence="1 6">Membrane</location>
        <topology evidence="1 6">Multi-pass membrane protein</topology>
    </subcellularLocation>
</comment>
<dbReference type="SUPFAM" id="SSF103481">
    <property type="entry name" value="Multidrug resistance efflux transporter EmrE"/>
    <property type="match status" value="1"/>
</dbReference>
<dbReference type="eggNOG" id="ENOG502RNNC">
    <property type="taxonomic scope" value="Eukaryota"/>
</dbReference>
<feature type="transmembrane region" description="Helical" evidence="6">
    <location>
        <begin position="126"/>
        <end position="145"/>
    </location>
</feature>
<dbReference type="EMBL" id="KK784900">
    <property type="protein sequence ID" value="KDO66266.1"/>
    <property type="molecule type" value="Genomic_DNA"/>
</dbReference>
<organism evidence="8 9">
    <name type="scientific">Citrus sinensis</name>
    <name type="common">Sweet orange</name>
    <name type="synonym">Citrus aurantium var. sinensis</name>
    <dbReference type="NCBI Taxonomy" id="2711"/>
    <lineage>
        <taxon>Eukaryota</taxon>
        <taxon>Viridiplantae</taxon>
        <taxon>Streptophyta</taxon>
        <taxon>Embryophyta</taxon>
        <taxon>Tracheophyta</taxon>
        <taxon>Spermatophyta</taxon>
        <taxon>Magnoliopsida</taxon>
        <taxon>eudicotyledons</taxon>
        <taxon>Gunneridae</taxon>
        <taxon>Pentapetalae</taxon>
        <taxon>rosids</taxon>
        <taxon>malvids</taxon>
        <taxon>Sapindales</taxon>
        <taxon>Rutaceae</taxon>
        <taxon>Aurantioideae</taxon>
        <taxon>Citrus</taxon>
    </lineage>
</organism>
<dbReference type="PaxDb" id="2711-XP_006470490.1"/>
<evidence type="ECO:0000256" key="3">
    <source>
        <dbReference type="ARBA" id="ARBA00022692"/>
    </source>
</evidence>
<feature type="transmembrane region" description="Helical" evidence="6">
    <location>
        <begin position="12"/>
        <end position="31"/>
    </location>
</feature>
<proteinExistence type="inferred from homology"/>
<evidence type="ECO:0000256" key="5">
    <source>
        <dbReference type="ARBA" id="ARBA00023136"/>
    </source>
</evidence>
<dbReference type="PANTHER" id="PTHR31218">
    <property type="entry name" value="WAT1-RELATED PROTEIN"/>
    <property type="match status" value="1"/>
</dbReference>
<dbReference type="InterPro" id="IPR037185">
    <property type="entry name" value="EmrE-like"/>
</dbReference>
<dbReference type="Proteomes" id="UP000027120">
    <property type="component" value="Unassembled WGS sequence"/>
</dbReference>
<evidence type="ECO:0000313" key="9">
    <source>
        <dbReference type="Proteomes" id="UP000027120"/>
    </source>
</evidence>